<dbReference type="InterPro" id="IPR029066">
    <property type="entry name" value="PLP-binding_barrel"/>
</dbReference>
<evidence type="ECO:0000256" key="7">
    <source>
        <dbReference type="PIRSR" id="PIRSR600821-52"/>
    </source>
</evidence>
<dbReference type="Gene3D" id="2.40.37.10">
    <property type="entry name" value="Lyase, Ornithine Decarboxylase, Chain A, domain 1"/>
    <property type="match status" value="1"/>
</dbReference>
<accession>A0A0B7IMZ1</accession>
<evidence type="ECO:0000313" key="9">
    <source>
        <dbReference type="EMBL" id="CEN51994.1"/>
    </source>
</evidence>
<dbReference type="GO" id="GO:0030632">
    <property type="term" value="P:D-alanine biosynthetic process"/>
    <property type="evidence" value="ECO:0007669"/>
    <property type="project" value="UniProtKB-UniRule"/>
</dbReference>
<reference evidence="9 10" key="1">
    <citation type="submission" date="2015-01" db="EMBL/GenBank/DDBJ databases">
        <authorList>
            <person name="Xiang T."/>
            <person name="Song Y."/>
            <person name="Huang L."/>
            <person name="Wang B."/>
            <person name="Wu P."/>
        </authorList>
    </citation>
    <scope>NUCLEOTIDE SEQUENCE [LARGE SCALE GENOMIC DNA]</scope>
    <source>
        <strain evidence="9 10">CcD93</strain>
    </source>
</reference>
<dbReference type="Pfam" id="PF00842">
    <property type="entry name" value="Ala_racemase_C"/>
    <property type="match status" value="1"/>
</dbReference>
<comment type="similarity">
    <text evidence="5">Belongs to the alanine racemase family.</text>
</comment>
<keyword evidence="4 5" id="KW-0413">Isomerase</keyword>
<dbReference type="SUPFAM" id="SSF51419">
    <property type="entry name" value="PLP-binding barrel"/>
    <property type="match status" value="1"/>
</dbReference>
<gene>
    <name evidence="9" type="ORF">CCAND93_20078</name>
</gene>
<evidence type="ECO:0000256" key="2">
    <source>
        <dbReference type="ARBA" id="ARBA00001933"/>
    </source>
</evidence>
<dbReference type="Proteomes" id="UP000038200">
    <property type="component" value="Unassembled WGS sequence"/>
</dbReference>
<dbReference type="AlphaFoldDB" id="A0A0B7IMZ1"/>
<dbReference type="GO" id="GO:0030170">
    <property type="term" value="F:pyridoxal phosphate binding"/>
    <property type="evidence" value="ECO:0007669"/>
    <property type="project" value="UniProtKB-UniRule"/>
</dbReference>
<dbReference type="SMART" id="SM01005">
    <property type="entry name" value="Ala_racemase_C"/>
    <property type="match status" value="1"/>
</dbReference>
<feature type="active site" description="Proton acceptor; specific for D-alanine" evidence="5">
    <location>
        <position position="54"/>
    </location>
</feature>
<comment type="pathway">
    <text evidence="5">Amino-acid biosynthesis; D-alanine biosynthesis; D-alanine from L-alanine: step 1/1.</text>
</comment>
<dbReference type="InterPro" id="IPR009006">
    <property type="entry name" value="Ala_racemase/Decarboxylase_C"/>
</dbReference>
<dbReference type="STRING" id="1848903.CCAND38_80032"/>
<evidence type="ECO:0000256" key="1">
    <source>
        <dbReference type="ARBA" id="ARBA00000316"/>
    </source>
</evidence>
<evidence type="ECO:0000256" key="5">
    <source>
        <dbReference type="HAMAP-Rule" id="MF_01201"/>
    </source>
</evidence>
<dbReference type="EMBL" id="CDOL01000112">
    <property type="protein sequence ID" value="CEN51994.1"/>
    <property type="molecule type" value="Genomic_DNA"/>
</dbReference>
<feature type="binding site" evidence="5 7">
    <location>
        <position position="330"/>
    </location>
    <ligand>
        <name>substrate</name>
    </ligand>
</feature>
<dbReference type="CDD" id="cd00430">
    <property type="entry name" value="PLPDE_III_AR"/>
    <property type="match status" value="1"/>
</dbReference>
<comment type="function">
    <text evidence="5">Catalyzes the interconversion of L-alanine and D-alanine. May also act on other amino acids.</text>
</comment>
<proteinExistence type="inferred from homology"/>
<dbReference type="Pfam" id="PF01168">
    <property type="entry name" value="Ala_racemase_N"/>
    <property type="match status" value="1"/>
</dbReference>
<dbReference type="InterPro" id="IPR000821">
    <property type="entry name" value="Ala_racemase"/>
</dbReference>
<dbReference type="GO" id="GO:0005829">
    <property type="term" value="C:cytosol"/>
    <property type="evidence" value="ECO:0007669"/>
    <property type="project" value="TreeGrafter"/>
</dbReference>
<feature type="domain" description="Alanine racemase C-terminal" evidence="8">
    <location>
        <begin position="260"/>
        <end position="384"/>
    </location>
</feature>
<sequence>MEMYFFCSKYIKMTYNTSQIGSTHLIIRLDNLEHNVRFLRSKLNENTLFMAVVKAFSYGNNHCEIASFLQRKNLVDYFAVACVSEGVELREAGIRKPILVLHPQISDFEEIIKYELEPTLYSKRILSHFIEFVENKGKTAYPVHLKCNSGMNRLGFLLDQITDVCQILGRQKTIFVKTAFSHLFASEDKNASEFMEKQISLFIEFQNVIKKHFSHKILFHTCNTSGILNYPHAHFDMVRSGIGMYGFANDSEYQSDFRPITILKSFISQINEIPVGGYVGYNFGFQADKVTRSATIAVGHADGLNRIYGKGIGFVYIKGKKAPILGNVCMDMLMVDVTDIDCQEGEEVTVFDEKYTAEILAENAQTISYELITSLSRRIKRIYVE</sequence>
<name>A0A0B7IMZ1_9FLAO</name>
<keyword evidence="3 5" id="KW-0663">Pyridoxal phosphate</keyword>
<feature type="active site" description="Proton acceptor; specific for L-alanine" evidence="5">
    <location>
        <position position="281"/>
    </location>
</feature>
<comment type="cofactor">
    <cofactor evidence="2 5 6">
        <name>pyridoxal 5'-phosphate</name>
        <dbReference type="ChEBI" id="CHEBI:597326"/>
    </cofactor>
</comment>
<dbReference type="EC" id="5.1.1.1" evidence="5"/>
<protein>
    <recommendedName>
        <fullName evidence="5">Alanine racemase</fullName>
        <ecNumber evidence="5">5.1.1.1</ecNumber>
    </recommendedName>
</protein>
<dbReference type="InterPro" id="IPR011079">
    <property type="entry name" value="Ala_racemase_C"/>
</dbReference>
<evidence type="ECO:0000256" key="6">
    <source>
        <dbReference type="PIRSR" id="PIRSR600821-50"/>
    </source>
</evidence>
<feature type="binding site" evidence="5 7">
    <location>
        <position position="153"/>
    </location>
    <ligand>
        <name>substrate</name>
    </ligand>
</feature>
<evidence type="ECO:0000256" key="4">
    <source>
        <dbReference type="ARBA" id="ARBA00023235"/>
    </source>
</evidence>
<dbReference type="SUPFAM" id="SSF50621">
    <property type="entry name" value="Alanine racemase C-terminal domain-like"/>
    <property type="match status" value="1"/>
</dbReference>
<dbReference type="NCBIfam" id="TIGR00492">
    <property type="entry name" value="alr"/>
    <property type="match status" value="1"/>
</dbReference>
<dbReference type="HAMAP" id="MF_01201">
    <property type="entry name" value="Ala_racemase"/>
    <property type="match status" value="1"/>
</dbReference>
<dbReference type="PANTHER" id="PTHR30511:SF0">
    <property type="entry name" value="ALANINE RACEMASE, CATABOLIC-RELATED"/>
    <property type="match status" value="1"/>
</dbReference>
<dbReference type="UniPathway" id="UPA00042">
    <property type="reaction ID" value="UER00497"/>
</dbReference>
<organism evidence="9 10">
    <name type="scientific">Capnocytophaga canis</name>
    <dbReference type="NCBI Taxonomy" id="1848903"/>
    <lineage>
        <taxon>Bacteria</taxon>
        <taxon>Pseudomonadati</taxon>
        <taxon>Bacteroidota</taxon>
        <taxon>Flavobacteriia</taxon>
        <taxon>Flavobacteriales</taxon>
        <taxon>Flavobacteriaceae</taxon>
        <taxon>Capnocytophaga</taxon>
    </lineage>
</organism>
<dbReference type="PANTHER" id="PTHR30511">
    <property type="entry name" value="ALANINE RACEMASE"/>
    <property type="match status" value="1"/>
</dbReference>
<dbReference type="FunFam" id="3.20.20.10:FF:000002">
    <property type="entry name" value="Alanine racemase"/>
    <property type="match status" value="1"/>
</dbReference>
<feature type="modified residue" description="N6-(pyridoxal phosphate)lysine" evidence="5 6">
    <location>
        <position position="54"/>
    </location>
</feature>
<evidence type="ECO:0000256" key="3">
    <source>
        <dbReference type="ARBA" id="ARBA00022898"/>
    </source>
</evidence>
<dbReference type="GO" id="GO:0008784">
    <property type="term" value="F:alanine racemase activity"/>
    <property type="evidence" value="ECO:0007669"/>
    <property type="project" value="UniProtKB-UniRule"/>
</dbReference>
<comment type="catalytic activity">
    <reaction evidence="1 5">
        <text>L-alanine = D-alanine</text>
        <dbReference type="Rhea" id="RHEA:20249"/>
        <dbReference type="ChEBI" id="CHEBI:57416"/>
        <dbReference type="ChEBI" id="CHEBI:57972"/>
        <dbReference type="EC" id="5.1.1.1"/>
    </reaction>
</comment>
<dbReference type="Gene3D" id="3.20.20.10">
    <property type="entry name" value="Alanine racemase"/>
    <property type="match status" value="1"/>
</dbReference>
<evidence type="ECO:0000313" key="10">
    <source>
        <dbReference type="Proteomes" id="UP000038200"/>
    </source>
</evidence>
<dbReference type="PRINTS" id="PR00992">
    <property type="entry name" value="ALARACEMASE"/>
</dbReference>
<evidence type="ECO:0000259" key="8">
    <source>
        <dbReference type="SMART" id="SM01005"/>
    </source>
</evidence>
<dbReference type="InterPro" id="IPR001608">
    <property type="entry name" value="Ala_racemase_N"/>
</dbReference>